<evidence type="ECO:0000256" key="8">
    <source>
        <dbReference type="ARBA" id="ARBA00023242"/>
    </source>
</evidence>
<dbReference type="GO" id="GO:0005524">
    <property type="term" value="F:ATP binding"/>
    <property type="evidence" value="ECO:0007669"/>
    <property type="project" value="UniProtKB-KW"/>
</dbReference>
<dbReference type="InterPro" id="IPR038718">
    <property type="entry name" value="SNF2-like_sf"/>
</dbReference>
<keyword evidence="3" id="KW-0547">Nucleotide-binding</keyword>
<keyword evidence="6" id="KW-0067">ATP-binding</keyword>
<evidence type="ECO:0000256" key="3">
    <source>
        <dbReference type="ARBA" id="ARBA00022741"/>
    </source>
</evidence>
<dbReference type="GO" id="GO:0005634">
    <property type="term" value="C:nucleus"/>
    <property type="evidence" value="ECO:0007669"/>
    <property type="project" value="UniProtKB-SubCell"/>
</dbReference>
<feature type="compositionally biased region" description="Acidic residues" evidence="9">
    <location>
        <begin position="232"/>
        <end position="243"/>
    </location>
</feature>
<keyword evidence="5" id="KW-0347">Helicase</keyword>
<feature type="domain" description="Helicase C-terminal" evidence="11">
    <location>
        <begin position="772"/>
        <end position="928"/>
    </location>
</feature>
<feature type="compositionally biased region" description="Basic and acidic residues" evidence="9">
    <location>
        <begin position="616"/>
        <end position="637"/>
    </location>
</feature>
<feature type="compositionally biased region" description="Acidic residues" evidence="9">
    <location>
        <begin position="197"/>
        <end position="218"/>
    </location>
</feature>
<feature type="region of interest" description="Disordered" evidence="9">
    <location>
        <begin position="999"/>
        <end position="1048"/>
    </location>
</feature>
<feature type="compositionally biased region" description="Basic and acidic residues" evidence="9">
    <location>
        <begin position="185"/>
        <end position="196"/>
    </location>
</feature>
<name>A0A4T0FV00_9BASI</name>
<evidence type="ECO:0000256" key="9">
    <source>
        <dbReference type="SAM" id="MobiDB-lite"/>
    </source>
</evidence>
<dbReference type="SUPFAM" id="SSF52540">
    <property type="entry name" value="P-loop containing nucleoside triphosphate hydrolases"/>
    <property type="match status" value="2"/>
</dbReference>
<keyword evidence="4" id="KW-0378">Hydrolase</keyword>
<protein>
    <recommendedName>
        <fullName evidence="14">Helicase ATP-binding domain-containing protein</fullName>
    </recommendedName>
</protein>
<feature type="compositionally biased region" description="Basic and acidic residues" evidence="9">
    <location>
        <begin position="581"/>
        <end position="602"/>
    </location>
</feature>
<evidence type="ECO:0000256" key="4">
    <source>
        <dbReference type="ARBA" id="ARBA00022801"/>
    </source>
</evidence>
<dbReference type="Gene3D" id="3.40.50.10810">
    <property type="entry name" value="Tandem AAA-ATPase domain"/>
    <property type="match status" value="1"/>
</dbReference>
<dbReference type="GO" id="GO:0004386">
    <property type="term" value="F:helicase activity"/>
    <property type="evidence" value="ECO:0007669"/>
    <property type="project" value="UniProtKB-KW"/>
</dbReference>
<evidence type="ECO:0000259" key="10">
    <source>
        <dbReference type="PROSITE" id="PS51192"/>
    </source>
</evidence>
<gene>
    <name evidence="12" type="ORF">E3P99_01358</name>
</gene>
<keyword evidence="8" id="KW-0539">Nucleus</keyword>
<feature type="compositionally biased region" description="Basic and acidic residues" evidence="9">
    <location>
        <begin position="662"/>
        <end position="672"/>
    </location>
</feature>
<evidence type="ECO:0000256" key="7">
    <source>
        <dbReference type="ARBA" id="ARBA00023054"/>
    </source>
</evidence>
<feature type="region of interest" description="Disordered" evidence="9">
    <location>
        <begin position="1"/>
        <end position="254"/>
    </location>
</feature>
<evidence type="ECO:0000256" key="1">
    <source>
        <dbReference type="ARBA" id="ARBA00004123"/>
    </source>
</evidence>
<dbReference type="GO" id="GO:0016787">
    <property type="term" value="F:hydrolase activity"/>
    <property type="evidence" value="ECO:0007669"/>
    <property type="project" value="UniProtKB-KW"/>
</dbReference>
<evidence type="ECO:0008006" key="14">
    <source>
        <dbReference type="Google" id="ProtNLM"/>
    </source>
</evidence>
<feature type="compositionally biased region" description="Polar residues" evidence="9">
    <location>
        <begin position="603"/>
        <end position="613"/>
    </location>
</feature>
<reference evidence="12 13" key="1">
    <citation type="submission" date="2019-03" db="EMBL/GenBank/DDBJ databases">
        <title>Sequencing 23 genomes of Wallemia ichthyophaga.</title>
        <authorList>
            <person name="Gostincar C."/>
        </authorList>
    </citation>
    <scope>NUCLEOTIDE SEQUENCE [LARGE SCALE GENOMIC DNA]</scope>
    <source>
        <strain evidence="12 13">EXF-5753</strain>
    </source>
</reference>
<feature type="compositionally biased region" description="Basic and acidic residues" evidence="9">
    <location>
        <begin position="644"/>
        <end position="655"/>
    </location>
</feature>
<dbReference type="Pfam" id="PF00271">
    <property type="entry name" value="Helicase_C"/>
    <property type="match status" value="1"/>
</dbReference>
<dbReference type="InterPro" id="IPR014001">
    <property type="entry name" value="Helicase_ATP-bd"/>
</dbReference>
<dbReference type="SMART" id="SM00490">
    <property type="entry name" value="HELICc"/>
    <property type="match status" value="1"/>
</dbReference>
<feature type="compositionally biased region" description="Basic and acidic residues" evidence="9">
    <location>
        <begin position="219"/>
        <end position="231"/>
    </location>
</feature>
<comment type="similarity">
    <text evidence="2">Belongs to the SNF2/RAD54 helicase family.</text>
</comment>
<comment type="caution">
    <text evidence="12">The sequence shown here is derived from an EMBL/GenBank/DDBJ whole genome shotgun (WGS) entry which is preliminary data.</text>
</comment>
<dbReference type="InterPro" id="IPR001650">
    <property type="entry name" value="Helicase_C-like"/>
</dbReference>
<dbReference type="CDD" id="cd18793">
    <property type="entry name" value="SF2_C_SNF"/>
    <property type="match status" value="1"/>
</dbReference>
<feature type="compositionally biased region" description="Basic and acidic residues" evidence="9">
    <location>
        <begin position="1"/>
        <end position="20"/>
    </location>
</feature>
<dbReference type="InterPro" id="IPR049730">
    <property type="entry name" value="SNF2/RAD54-like_C"/>
</dbReference>
<evidence type="ECO:0000313" key="13">
    <source>
        <dbReference type="Proteomes" id="UP000310189"/>
    </source>
</evidence>
<dbReference type="AlphaFoldDB" id="A0A4T0FV00"/>
<accession>A0A4T0FV00</accession>
<feature type="compositionally biased region" description="Basic and acidic residues" evidence="9">
    <location>
        <begin position="160"/>
        <end position="177"/>
    </location>
</feature>
<dbReference type="PROSITE" id="PS51192">
    <property type="entry name" value="HELICASE_ATP_BIND_1"/>
    <property type="match status" value="1"/>
</dbReference>
<dbReference type="PANTHER" id="PTHR10799">
    <property type="entry name" value="SNF2/RAD54 HELICASE FAMILY"/>
    <property type="match status" value="1"/>
</dbReference>
<keyword evidence="7" id="KW-0175">Coiled coil</keyword>
<feature type="compositionally biased region" description="Basic and acidic residues" evidence="9">
    <location>
        <begin position="132"/>
        <end position="147"/>
    </location>
</feature>
<evidence type="ECO:0000256" key="5">
    <source>
        <dbReference type="ARBA" id="ARBA00022806"/>
    </source>
</evidence>
<dbReference type="FunFam" id="3.40.50.10810:FF:000015">
    <property type="entry name" value="lymphoid-specific helicase isoform X1"/>
    <property type="match status" value="1"/>
</dbReference>
<organism evidence="12 13">
    <name type="scientific">Wallemia hederae</name>
    <dbReference type="NCBI Taxonomy" id="1540922"/>
    <lineage>
        <taxon>Eukaryota</taxon>
        <taxon>Fungi</taxon>
        <taxon>Dikarya</taxon>
        <taxon>Basidiomycota</taxon>
        <taxon>Wallemiomycotina</taxon>
        <taxon>Wallemiomycetes</taxon>
        <taxon>Wallemiales</taxon>
        <taxon>Wallemiaceae</taxon>
        <taxon>Wallemia</taxon>
    </lineage>
</organism>
<keyword evidence="13" id="KW-1185">Reference proteome</keyword>
<sequence>MDDRTNIPNKEREEDKKVIDISDNEENNMSNQNGDKDSSEPDPMMESLKKLLSKSTLYSKILQKKMSEPTPPPPPKPEPEPEQQQQQQQQQQQPAAPKSKAVSVSANDPEHPASSDATKRFSTRVNAGVNAQKDKQRREAEMRREAIQVRNKRNLRSKRKQEELERGTRRTRARLDLDNDQDNDNNGKEEILYKDDLESDQDNQDNEEPEKEDAGDDDYVNKPETKARVESSSEEESEEEEEDLPRYPGQPTLVSGTELRDFQKNGVDWLSTLDSNGFSGILADEMGLGKTLQTITFLAKLIEDGSKGPFLIICPLSVVKNWIKEFAKFTPKLQPVMYHGDGKKRTQIRQEMKTRGFFNPRLKNKWAQQPRIVCTTYEMMIRDAYTFRRVEWRYIVVDEGHRLRNMDTKLMKQLKTLVSANRLIITGTPLQNNLKELWSLLNFCLPQLFDDLESFNTLFDFDRVGNDEDGNPIEKQDKTAQLVETLHEILRPFLLRRLKSDVAKGLPPKKEYVLYAPLTQKQQTVYNAILNRQIRAAISNLKTHGNINGDVKNADEDKPQEILAPRSSKYRTNHNEQQPIKIDEDRPDNDKKDQKDNQDKSKASNGNDQSITAFFSKKEKPDTDTNTKTNDKDKIVVIDDSDDEKEKEKEKDKPKSKGSALNKDKSVVKDGTVETNYNSTEDKMDDDDFEAMLLKEAEEQHMREAAAEGKRKSLESAREAARKEMGRMKFENLVMQARKICAHPYIFHWDVDADNEKTVGKELVNASGKMMLCMRLLEELKSRGHKTLIFSQFVTFLDIMEDYLVDGLGWNICRFDGSTGQEDRERQIEIFNNMDDEDPDKPMVFLLSTRAGGLGINLVGADSIIFYDSDWNPQVDIQATDRVHRIGQTKPVLIFRLVTQNSIEQKMMEAAKGKRKLESMVITQGHYKQDNSSNKVKTTGERLTKALNELDITNVRIASDGENLISDEELEQLLDRSETAMKREQGWTHDKGSNIAQVMGVGSDSNGEDNIKLDDLEEQSAMESSNVPSGVASAEPSRAVSESTDSKK</sequence>
<dbReference type="Proteomes" id="UP000310189">
    <property type="component" value="Unassembled WGS sequence"/>
</dbReference>
<feature type="compositionally biased region" description="Basic and acidic residues" evidence="9">
    <location>
        <begin position="108"/>
        <end position="119"/>
    </location>
</feature>
<dbReference type="Gene3D" id="3.40.50.300">
    <property type="entry name" value="P-loop containing nucleotide triphosphate hydrolases"/>
    <property type="match status" value="1"/>
</dbReference>
<feature type="region of interest" description="Disordered" evidence="9">
    <location>
        <begin position="544"/>
        <end position="684"/>
    </location>
</feature>
<dbReference type="EMBL" id="SPNW01000016">
    <property type="protein sequence ID" value="TIA90806.1"/>
    <property type="molecule type" value="Genomic_DNA"/>
</dbReference>
<evidence type="ECO:0000256" key="2">
    <source>
        <dbReference type="ARBA" id="ARBA00007025"/>
    </source>
</evidence>
<dbReference type="OrthoDB" id="5857104at2759"/>
<evidence type="ECO:0000259" key="11">
    <source>
        <dbReference type="PROSITE" id="PS51194"/>
    </source>
</evidence>
<feature type="domain" description="Helicase ATP-binding" evidence="10">
    <location>
        <begin position="271"/>
        <end position="447"/>
    </location>
</feature>
<dbReference type="SMART" id="SM00487">
    <property type="entry name" value="DEXDc"/>
    <property type="match status" value="1"/>
</dbReference>
<proteinExistence type="inferred from homology"/>
<dbReference type="InterPro" id="IPR000330">
    <property type="entry name" value="SNF2_N"/>
</dbReference>
<dbReference type="Pfam" id="PF00176">
    <property type="entry name" value="SNF2-rel_dom"/>
    <property type="match status" value="1"/>
</dbReference>
<comment type="subcellular location">
    <subcellularLocation>
        <location evidence="1">Nucleus</location>
    </subcellularLocation>
</comment>
<evidence type="ECO:0000256" key="6">
    <source>
        <dbReference type="ARBA" id="ARBA00022840"/>
    </source>
</evidence>
<dbReference type="PROSITE" id="PS51194">
    <property type="entry name" value="HELICASE_CTER"/>
    <property type="match status" value="1"/>
</dbReference>
<evidence type="ECO:0000313" key="12">
    <source>
        <dbReference type="EMBL" id="TIA90806.1"/>
    </source>
</evidence>
<dbReference type="InterPro" id="IPR027417">
    <property type="entry name" value="P-loop_NTPase"/>
</dbReference>
<feature type="compositionally biased region" description="Low complexity" evidence="9">
    <location>
        <begin position="82"/>
        <end position="106"/>
    </location>
</feature>
<feature type="compositionally biased region" description="Basic residues" evidence="9">
    <location>
        <begin position="150"/>
        <end position="159"/>
    </location>
</feature>